<keyword evidence="2" id="KW-1185">Reference proteome</keyword>
<reference evidence="1 2" key="1">
    <citation type="submission" date="2024-01" db="EMBL/GenBank/DDBJ databases">
        <title>The genome sequence of Erythrobacteraceae sp. strain 1XM1-14.</title>
        <authorList>
            <person name="Liu Y."/>
        </authorList>
    </citation>
    <scope>NUCLEOTIDE SEQUENCE [LARGE SCALE GENOMIC DNA]</scope>
    <source>
        <strain evidence="1 2">1XM1-14</strain>
    </source>
</reference>
<organism evidence="1 2">
    <name type="scientific">Altererythrobacter litoralis</name>
    <dbReference type="NCBI Taxonomy" id="3113904"/>
    <lineage>
        <taxon>Bacteria</taxon>
        <taxon>Pseudomonadati</taxon>
        <taxon>Pseudomonadota</taxon>
        <taxon>Alphaproteobacteria</taxon>
        <taxon>Sphingomonadales</taxon>
        <taxon>Erythrobacteraceae</taxon>
        <taxon>Altererythrobacter</taxon>
    </lineage>
</organism>
<sequence>MNVSVQAVDAASSPAKYIKTQGLSDVFKMPQPSGQSAIRGRIKVLIVNAFAKRNPKAKNELLRSDIRRLVWPGYATRSIAKIRE</sequence>
<name>A0ABU7GCU5_9SPHN</name>
<proteinExistence type="predicted"/>
<dbReference type="EMBL" id="JAZDQV010000003">
    <property type="protein sequence ID" value="MEE1876922.1"/>
    <property type="molecule type" value="Genomic_DNA"/>
</dbReference>
<dbReference type="RefSeq" id="WP_354144025.1">
    <property type="nucleotide sequence ID" value="NZ_JAZDQV010000003.1"/>
</dbReference>
<evidence type="ECO:0000313" key="2">
    <source>
        <dbReference type="Proteomes" id="UP001343492"/>
    </source>
</evidence>
<gene>
    <name evidence="1" type="ORF">VRS74_04395</name>
</gene>
<evidence type="ECO:0000313" key="1">
    <source>
        <dbReference type="EMBL" id="MEE1876922.1"/>
    </source>
</evidence>
<accession>A0ABU7GCU5</accession>
<comment type="caution">
    <text evidence="1">The sequence shown here is derived from an EMBL/GenBank/DDBJ whole genome shotgun (WGS) entry which is preliminary data.</text>
</comment>
<protein>
    <submittedName>
        <fullName evidence="1">Uncharacterized protein</fullName>
    </submittedName>
</protein>
<dbReference type="Proteomes" id="UP001343492">
    <property type="component" value="Unassembled WGS sequence"/>
</dbReference>